<evidence type="ECO:0000313" key="4">
    <source>
        <dbReference type="Proteomes" id="UP000326354"/>
    </source>
</evidence>
<dbReference type="InterPro" id="IPR005107">
    <property type="entry name" value="CO_DH_flav_C"/>
</dbReference>
<dbReference type="InterPro" id="IPR016169">
    <property type="entry name" value="FAD-bd_PCMH_sub2"/>
</dbReference>
<dbReference type="SMART" id="SM01092">
    <property type="entry name" value="CO_deh_flav_C"/>
    <property type="match status" value="1"/>
</dbReference>
<dbReference type="Pfam" id="PF00941">
    <property type="entry name" value="FAD_binding_5"/>
    <property type="match status" value="1"/>
</dbReference>
<dbReference type="Pfam" id="PF03450">
    <property type="entry name" value="CO_deh_flav_C"/>
    <property type="match status" value="1"/>
</dbReference>
<keyword evidence="4" id="KW-1185">Reference proteome</keyword>
<dbReference type="InterPro" id="IPR016167">
    <property type="entry name" value="FAD-bd_PCMH_sub1"/>
</dbReference>
<reference evidence="3 4" key="1">
    <citation type="submission" date="2019-08" db="EMBL/GenBank/DDBJ databases">
        <title>Complete genome sequence of Candidatus Uab amorphum.</title>
        <authorList>
            <person name="Shiratori T."/>
            <person name="Suzuki S."/>
            <person name="Kakizawa Y."/>
            <person name="Ishida K."/>
        </authorList>
    </citation>
    <scope>NUCLEOTIDE SEQUENCE [LARGE SCALE GENOMIC DNA]</scope>
    <source>
        <strain evidence="3 4">SRT547</strain>
    </source>
</reference>
<name>A0A5S9F3C7_UABAM</name>
<dbReference type="SUPFAM" id="SSF56176">
    <property type="entry name" value="FAD-binding/transporter-associated domain-like"/>
    <property type="match status" value="1"/>
</dbReference>
<gene>
    <name evidence="3" type="ORF">UABAM_02907</name>
</gene>
<accession>A0A5S9F3C7</accession>
<dbReference type="PROSITE" id="PS51387">
    <property type="entry name" value="FAD_PCMH"/>
    <property type="match status" value="1"/>
</dbReference>
<dbReference type="InterPro" id="IPR002346">
    <property type="entry name" value="Mopterin_DH_FAD-bd"/>
</dbReference>
<proteinExistence type="predicted"/>
<dbReference type="GO" id="GO:0016491">
    <property type="term" value="F:oxidoreductase activity"/>
    <property type="evidence" value="ECO:0007669"/>
    <property type="project" value="InterPro"/>
</dbReference>
<dbReference type="Proteomes" id="UP000326354">
    <property type="component" value="Chromosome"/>
</dbReference>
<evidence type="ECO:0000313" key="3">
    <source>
        <dbReference type="EMBL" id="BBM84546.1"/>
    </source>
</evidence>
<dbReference type="RefSeq" id="WP_151968691.1">
    <property type="nucleotide sequence ID" value="NZ_AP019860.1"/>
</dbReference>
<dbReference type="EMBL" id="AP019860">
    <property type="protein sequence ID" value="BBM84546.1"/>
    <property type="molecule type" value="Genomic_DNA"/>
</dbReference>
<dbReference type="Gene3D" id="3.30.465.10">
    <property type="match status" value="1"/>
</dbReference>
<feature type="domain" description="FAD-binding PCMH-type" evidence="2">
    <location>
        <begin position="1"/>
        <end position="221"/>
    </location>
</feature>
<dbReference type="OrthoDB" id="9774454at2"/>
<keyword evidence="1" id="KW-0274">FAD</keyword>
<evidence type="ECO:0000256" key="1">
    <source>
        <dbReference type="ARBA" id="ARBA00022827"/>
    </source>
</evidence>
<dbReference type="InterPro" id="IPR036318">
    <property type="entry name" value="FAD-bd_PCMH-like_sf"/>
</dbReference>
<dbReference type="Gene3D" id="3.30.43.10">
    <property type="entry name" value="Uridine Diphospho-n-acetylenolpyruvylglucosamine Reductase, domain 2"/>
    <property type="match status" value="1"/>
</dbReference>
<dbReference type="AlphaFoldDB" id="A0A5S9F3C7"/>
<evidence type="ECO:0000259" key="2">
    <source>
        <dbReference type="PROSITE" id="PS51387"/>
    </source>
</evidence>
<protein>
    <submittedName>
        <fullName evidence="3">FAD-binding molybdopterin dehydrogenase</fullName>
    </submittedName>
</protein>
<dbReference type="SUPFAM" id="SSF55447">
    <property type="entry name" value="CO dehydrogenase flavoprotein C-terminal domain-like"/>
    <property type="match status" value="1"/>
</dbReference>
<dbReference type="KEGG" id="uam:UABAM_02907"/>
<organism evidence="3 4">
    <name type="scientific">Uabimicrobium amorphum</name>
    <dbReference type="NCBI Taxonomy" id="2596890"/>
    <lineage>
        <taxon>Bacteria</taxon>
        <taxon>Pseudomonadati</taxon>
        <taxon>Planctomycetota</taxon>
        <taxon>Candidatus Uabimicrobiia</taxon>
        <taxon>Candidatus Uabimicrobiales</taxon>
        <taxon>Candidatus Uabimicrobiaceae</taxon>
        <taxon>Candidatus Uabimicrobium</taxon>
    </lineage>
</organism>
<dbReference type="PANTHER" id="PTHR42659:SF9">
    <property type="entry name" value="XANTHINE DEHYDROGENASE FAD-BINDING SUBUNIT XDHB-RELATED"/>
    <property type="match status" value="1"/>
</dbReference>
<dbReference type="PANTHER" id="PTHR42659">
    <property type="entry name" value="XANTHINE DEHYDROGENASE SUBUNIT C-RELATED"/>
    <property type="match status" value="1"/>
</dbReference>
<dbReference type="InterPro" id="IPR016166">
    <property type="entry name" value="FAD-bd_PCMH"/>
</dbReference>
<keyword evidence="1" id="KW-0285">Flavoprotein</keyword>
<dbReference type="InterPro" id="IPR036683">
    <property type="entry name" value="CO_DH_flav_C_dom_sf"/>
</dbReference>
<dbReference type="InterPro" id="IPR051312">
    <property type="entry name" value="Diverse_Substr_Oxidored"/>
</dbReference>
<sequence>MNSFEYAMPKRTADVFRALESSDSIIKAGGIDVLDLIKEGIAHPQRLVNINSIDELKYIEGNQTTGVKIGPGTTLAELASSEVLSGSYRALAQAAGSTATPQIRNSATLGGSLCQRPRCWYFRNKDYHCTRKGGFTCFAVNGENENHAIFENDFGCVMVHPSTTAVALIALGAKLTIASAKSSREILVEDFFVTPRENMHRENILEQGEIITAIHLPPAAKNMVSYYYKQKAKQSFDWPIAEVAVSMQLDGKKCQNPRVALGAAAPVPMRSKEAESALNNQEVTIDIAASVGKEAMKKATPLSQNKYKVHIFQAVIKRTVCWASDIDPFA</sequence>
<dbReference type="GO" id="GO:0071949">
    <property type="term" value="F:FAD binding"/>
    <property type="evidence" value="ECO:0007669"/>
    <property type="project" value="InterPro"/>
</dbReference>
<dbReference type="Gene3D" id="3.30.390.50">
    <property type="entry name" value="CO dehydrogenase flavoprotein, C-terminal domain"/>
    <property type="match status" value="1"/>
</dbReference>